<protein>
    <recommendedName>
        <fullName evidence="4">DUF3899 domain-containing protein</fullName>
    </recommendedName>
</protein>
<geneLocation type="plasmid" evidence="2 3">
    <name>pBM400</name>
</geneLocation>
<dbReference type="KEGG" id="bmq:BMQ_pBM40010"/>
<accession>Q849A1</accession>
<feature type="transmembrane region" description="Helical" evidence="1">
    <location>
        <begin position="86"/>
        <end position="106"/>
    </location>
</feature>
<evidence type="ECO:0000313" key="2">
    <source>
        <dbReference type="EMBL" id="AAO52765.1"/>
    </source>
</evidence>
<dbReference type="HOGENOM" id="CLU_173058_0_0_9"/>
<keyword evidence="3" id="KW-1185">Reference proteome</keyword>
<name>Q849A1_PRIM1</name>
<feature type="transmembrane region" description="Helical" evidence="1">
    <location>
        <begin position="30"/>
        <end position="49"/>
    </location>
</feature>
<dbReference type="EMBL" id="CP001987">
    <property type="protein sequence ID" value="AAO52765.1"/>
    <property type="molecule type" value="Genomic_DNA"/>
</dbReference>
<dbReference type="RefSeq" id="WP_011106150.1">
    <property type="nucleotide sequence ID" value="NC_004604.2"/>
</dbReference>
<organism evidence="2 3">
    <name type="scientific">Priestia megaterium (strain ATCC 12872 / QMB1551)</name>
    <name type="common">Bacillus megaterium</name>
    <dbReference type="NCBI Taxonomy" id="545693"/>
    <lineage>
        <taxon>Bacteria</taxon>
        <taxon>Bacillati</taxon>
        <taxon>Bacillota</taxon>
        <taxon>Bacilli</taxon>
        <taxon>Bacillales</taxon>
        <taxon>Bacillaceae</taxon>
        <taxon>Priestia</taxon>
    </lineage>
</organism>
<evidence type="ECO:0008006" key="4">
    <source>
        <dbReference type="Google" id="ProtNLM"/>
    </source>
</evidence>
<gene>
    <name evidence="2" type="ordered locus">BMQ_pBM40010</name>
</gene>
<keyword evidence="1" id="KW-0472">Membrane</keyword>
<keyword evidence="1" id="KW-1133">Transmembrane helix</keyword>
<feature type="transmembrane region" description="Helical" evidence="1">
    <location>
        <begin position="5"/>
        <end position="24"/>
    </location>
</feature>
<dbReference type="Proteomes" id="UP000000935">
    <property type="component" value="Plasmid pBM400"/>
</dbReference>
<keyword evidence="1" id="KW-0812">Transmembrane</keyword>
<evidence type="ECO:0000256" key="1">
    <source>
        <dbReference type="SAM" id="Phobius"/>
    </source>
</evidence>
<sequence>MKKSILISISTLVIETVITLLISWKLSIRFIELMFFIGIACSFFIFWFTSKGGAVSQYIDSQNSALTGIVQERDPLRFRIGPAFKASLLFLLIGLIFFILLVTNIIPPVK</sequence>
<evidence type="ECO:0000313" key="3">
    <source>
        <dbReference type="Proteomes" id="UP000000935"/>
    </source>
</evidence>
<reference evidence="2 3" key="2">
    <citation type="journal article" date="2011" name="J. Bacteriol.">
        <title>Genome sequences of the biotechnologically important Bacillus megaterium strains QM B1551 and DSM319.</title>
        <authorList>
            <person name="Eppinger M."/>
            <person name="Bunk B."/>
            <person name="Johns M.A."/>
            <person name="Edirisinghe J.N."/>
            <person name="Kutumbaka K.K."/>
            <person name="Koenig S.S."/>
            <person name="Huot Creasy H."/>
            <person name="Rosovitz M.J."/>
            <person name="Riley D.R."/>
            <person name="Daugherty S."/>
            <person name="Martin M."/>
            <person name="Elbourne L.D."/>
            <person name="Paulsen I."/>
            <person name="Biedendieck R."/>
            <person name="Braun C."/>
            <person name="Grayburn S."/>
            <person name="Dhingra S."/>
            <person name="Lukyanchuk V."/>
            <person name="Ball B."/>
            <person name="Ul-Qamar R."/>
            <person name="Seibel J."/>
            <person name="Bremer E."/>
            <person name="Jahn D."/>
            <person name="Ravel J."/>
            <person name="Vary P.S."/>
        </authorList>
    </citation>
    <scope>NUCLEOTIDE SEQUENCE [LARGE SCALE GENOMIC DNA]</scope>
    <source>
        <strain evidence="3">ATCC 12872 / QMB1551</strain>
        <plasmid evidence="2">pBM400</plasmid>
    </source>
</reference>
<keyword evidence="2" id="KW-0614">Plasmid</keyword>
<dbReference type="AlphaFoldDB" id="Q849A1"/>
<proteinExistence type="predicted"/>
<reference evidence="2 3" key="1">
    <citation type="journal article" date="2003" name="Appl. Environ. Microbiol.">
        <title>Sequencing and characterization of pBM400 from Bacillus megaterium QM B1551.</title>
        <authorList>
            <person name="Scholle M.D."/>
            <person name="White C.A."/>
            <person name="Kunnimalaiyaan M."/>
            <person name="Vary P.S."/>
        </authorList>
    </citation>
    <scope>NUCLEOTIDE SEQUENCE [LARGE SCALE GENOMIC DNA]</scope>
    <source>
        <strain evidence="3">ATCC 12872 / QMB1551</strain>
        <plasmid evidence="2">pBM400</plasmid>
    </source>
</reference>